<evidence type="ECO:0000256" key="1">
    <source>
        <dbReference type="SAM" id="MobiDB-lite"/>
    </source>
</evidence>
<reference evidence="2 3" key="1">
    <citation type="journal article" date="2022" name="Nat. Plants">
        <title>Genomes of leafy and leafless Platanthera orchids illuminate the evolution of mycoheterotrophy.</title>
        <authorList>
            <person name="Li M.H."/>
            <person name="Liu K.W."/>
            <person name="Li Z."/>
            <person name="Lu H.C."/>
            <person name="Ye Q.L."/>
            <person name="Zhang D."/>
            <person name="Wang J.Y."/>
            <person name="Li Y.F."/>
            <person name="Zhong Z.M."/>
            <person name="Liu X."/>
            <person name="Yu X."/>
            <person name="Liu D.K."/>
            <person name="Tu X.D."/>
            <person name="Liu B."/>
            <person name="Hao Y."/>
            <person name="Liao X.Y."/>
            <person name="Jiang Y.T."/>
            <person name="Sun W.H."/>
            <person name="Chen J."/>
            <person name="Chen Y.Q."/>
            <person name="Ai Y."/>
            <person name="Zhai J.W."/>
            <person name="Wu S.S."/>
            <person name="Zhou Z."/>
            <person name="Hsiao Y.Y."/>
            <person name="Wu W.L."/>
            <person name="Chen Y.Y."/>
            <person name="Lin Y.F."/>
            <person name="Hsu J.L."/>
            <person name="Li C.Y."/>
            <person name="Wang Z.W."/>
            <person name="Zhao X."/>
            <person name="Zhong W.Y."/>
            <person name="Ma X.K."/>
            <person name="Ma L."/>
            <person name="Huang J."/>
            <person name="Chen G.Z."/>
            <person name="Huang M.Z."/>
            <person name="Huang L."/>
            <person name="Peng D.H."/>
            <person name="Luo Y.B."/>
            <person name="Zou S.Q."/>
            <person name="Chen S.P."/>
            <person name="Lan S."/>
            <person name="Tsai W.C."/>
            <person name="Van de Peer Y."/>
            <person name="Liu Z.J."/>
        </authorList>
    </citation>
    <scope>NUCLEOTIDE SEQUENCE [LARGE SCALE GENOMIC DNA]</scope>
    <source>
        <strain evidence="2">Lor287</strain>
    </source>
</reference>
<accession>A0AAP0BVM6</accession>
<feature type="region of interest" description="Disordered" evidence="1">
    <location>
        <begin position="61"/>
        <end position="88"/>
    </location>
</feature>
<evidence type="ECO:0000313" key="2">
    <source>
        <dbReference type="EMBL" id="KAK8951802.1"/>
    </source>
</evidence>
<sequence length="280" mass="30178">MSGETGGNCQQNGGPSSSPSISLKKTSLKFQRLLFIRIFTSSKSNLKTTIKTAPSPLLLNPTEALNYPMPPASGDSSPSTSTTEQGVTKSADQKALKFHFSSLNNIPPWAKLVLGSAVLLAFPLFRREKNWNLMAALKKTAEAAVKAADELVEAADKVVEAAEKLGEAAEKVLEEVVEALPGGGLKEAAIKLEEIAAYVDKRAEYADSLLDAVDDVLDDTAIQLRAIKVEELQDIISGEEKRLNSSPMWRDESFLRVGLNSTLKFSVRTPGDPDPCSLFA</sequence>
<dbReference type="AlphaFoldDB" id="A0AAP0BVM6"/>
<name>A0AAP0BVM6_9ASPA</name>
<feature type="region of interest" description="Disordered" evidence="1">
    <location>
        <begin position="1"/>
        <end position="22"/>
    </location>
</feature>
<gene>
    <name evidence="2" type="ORF">KSP39_PZI003448</name>
</gene>
<proteinExistence type="predicted"/>
<dbReference type="PANTHER" id="PTHR33735">
    <property type="entry name" value="EXPRESSED PROTEIN"/>
    <property type="match status" value="1"/>
</dbReference>
<feature type="compositionally biased region" description="Polar residues" evidence="1">
    <location>
        <begin position="74"/>
        <end position="88"/>
    </location>
</feature>
<dbReference type="Proteomes" id="UP001418222">
    <property type="component" value="Unassembled WGS sequence"/>
</dbReference>
<comment type="caution">
    <text evidence="2">The sequence shown here is derived from an EMBL/GenBank/DDBJ whole genome shotgun (WGS) entry which is preliminary data.</text>
</comment>
<keyword evidence="3" id="KW-1185">Reference proteome</keyword>
<dbReference type="EMBL" id="JBBWWQ010000003">
    <property type="protein sequence ID" value="KAK8951802.1"/>
    <property type="molecule type" value="Genomic_DNA"/>
</dbReference>
<protein>
    <submittedName>
        <fullName evidence="2">Uncharacterized protein</fullName>
    </submittedName>
</protein>
<organism evidence="2 3">
    <name type="scientific">Platanthera zijinensis</name>
    <dbReference type="NCBI Taxonomy" id="2320716"/>
    <lineage>
        <taxon>Eukaryota</taxon>
        <taxon>Viridiplantae</taxon>
        <taxon>Streptophyta</taxon>
        <taxon>Embryophyta</taxon>
        <taxon>Tracheophyta</taxon>
        <taxon>Spermatophyta</taxon>
        <taxon>Magnoliopsida</taxon>
        <taxon>Liliopsida</taxon>
        <taxon>Asparagales</taxon>
        <taxon>Orchidaceae</taxon>
        <taxon>Orchidoideae</taxon>
        <taxon>Orchideae</taxon>
        <taxon>Orchidinae</taxon>
        <taxon>Platanthera</taxon>
    </lineage>
</organism>
<evidence type="ECO:0000313" key="3">
    <source>
        <dbReference type="Proteomes" id="UP001418222"/>
    </source>
</evidence>
<dbReference type="PANTHER" id="PTHR33735:SF2">
    <property type="entry name" value="OS09G0468900 PROTEIN"/>
    <property type="match status" value="1"/>
</dbReference>